<reference evidence="1 2" key="1">
    <citation type="submission" date="2015-05" db="EMBL/GenBank/DDBJ databases">
        <authorList>
            <person name="Goodhead I."/>
        </authorList>
    </citation>
    <scope>NUCLEOTIDE SEQUENCE [LARGE SCALE GENOMIC DNA]</scope>
    <source>
        <strain evidence="2">morsitans</strain>
    </source>
</reference>
<dbReference type="Proteomes" id="UP000245838">
    <property type="component" value="Chromosome sggmmb4_Chromosome"/>
</dbReference>
<organism evidence="1 2">
    <name type="scientific">Sodalis glossinidius (strain morsitans)</name>
    <dbReference type="NCBI Taxonomy" id="343509"/>
    <lineage>
        <taxon>Bacteria</taxon>
        <taxon>Pseudomonadati</taxon>
        <taxon>Pseudomonadota</taxon>
        <taxon>Gammaproteobacteria</taxon>
        <taxon>Enterobacterales</taxon>
        <taxon>Bruguierivoracaceae</taxon>
        <taxon>Sodalis</taxon>
    </lineage>
</organism>
<dbReference type="InterPro" id="IPR011048">
    <property type="entry name" value="Haem_d1_sf"/>
</dbReference>
<evidence type="ECO:0000313" key="2">
    <source>
        <dbReference type="Proteomes" id="UP000245838"/>
    </source>
</evidence>
<dbReference type="Gene3D" id="2.130.10.10">
    <property type="entry name" value="YVTN repeat-like/Quinoprotein amine dehydrogenase"/>
    <property type="match status" value="1"/>
</dbReference>
<gene>
    <name evidence="1" type="ORF">SGGMMB4_05043</name>
</gene>
<proteinExistence type="predicted"/>
<sequence length="81" mass="8514">MIGDGEPVVTLLDGELTPLARLNVGNKPMDGCFSPDNALLLIANEDDGTLSVIDLNLLQVIATPRVGEGCEVLGYFPLMGT</sequence>
<name>A0A193QMH4_SODGM</name>
<evidence type="ECO:0000313" key="1">
    <source>
        <dbReference type="EMBL" id="CRL46419.1"/>
    </source>
</evidence>
<dbReference type="EMBL" id="LN854557">
    <property type="protein sequence ID" value="CRL46419.1"/>
    <property type="molecule type" value="Genomic_DNA"/>
</dbReference>
<accession>A0A193QMH4</accession>
<protein>
    <submittedName>
        <fullName evidence="1">Uncharacterized protein</fullName>
    </submittedName>
</protein>
<dbReference type="AlphaFoldDB" id="A0A193QMH4"/>
<dbReference type="InterPro" id="IPR015943">
    <property type="entry name" value="WD40/YVTN_repeat-like_dom_sf"/>
</dbReference>
<dbReference type="SUPFAM" id="SSF51004">
    <property type="entry name" value="C-terminal (heme d1) domain of cytochrome cd1-nitrite reductase"/>
    <property type="match status" value="1"/>
</dbReference>